<dbReference type="GO" id="GO:0000287">
    <property type="term" value="F:magnesium ion binding"/>
    <property type="evidence" value="ECO:0007669"/>
    <property type="project" value="InterPro"/>
</dbReference>
<dbReference type="InParanoid" id="A9B5X4"/>
<dbReference type="InterPro" id="IPR008278">
    <property type="entry name" value="4-PPantetheinyl_Trfase_dom"/>
</dbReference>
<dbReference type="BioCyc" id="HAUR316274:GHYA-3162-MONOMER"/>
<proteinExistence type="inferred from homology"/>
<keyword evidence="6" id="KW-1185">Reference proteome</keyword>
<dbReference type="HOGENOM" id="CLU_057011_2_3_0"/>
<feature type="domain" description="4'-phosphopantetheinyl transferase N-terminal" evidence="4">
    <location>
        <begin position="30"/>
        <end position="106"/>
    </location>
</feature>
<dbReference type="PANTHER" id="PTHR12215">
    <property type="entry name" value="PHOSPHOPANTETHEINE TRANSFERASE"/>
    <property type="match status" value="1"/>
</dbReference>
<dbReference type="Pfam" id="PF01648">
    <property type="entry name" value="ACPS"/>
    <property type="match status" value="1"/>
</dbReference>
<sequence>MILCSMLLSPNTIDIWLLDLTRLRPQRSRFWAVLNVEEQARALRFHFEHDQVRYTICRGAMRLILAEYLGRDPSSLEFSQNNYGKPLLADVDLSFNLSHAGNYGMLGLSQLATIGVDIEEQRQLDDLAGIAQHYFAPSERQAVLNADDQTAAFFRCWTRKEAYIKAHGMGLSLPLSSFAVSIEPEIAQALEWNRENTVAQWHVQPLSAPAGYAAALACPRSTEEIFVQQREWLGLAE</sequence>
<dbReference type="InterPro" id="IPR037143">
    <property type="entry name" value="4-PPantetheinyl_Trfase_dom_sf"/>
</dbReference>
<comment type="similarity">
    <text evidence="1">Belongs to the P-Pant transferase superfamily. Gsp/Sfp/HetI/AcpT family.</text>
</comment>
<dbReference type="PANTHER" id="PTHR12215:SF10">
    <property type="entry name" value="L-AMINOADIPATE-SEMIALDEHYDE DEHYDROGENASE-PHOSPHOPANTETHEINYL TRANSFERASE"/>
    <property type="match status" value="1"/>
</dbReference>
<dbReference type="GO" id="GO:0005829">
    <property type="term" value="C:cytosol"/>
    <property type="evidence" value="ECO:0007669"/>
    <property type="project" value="TreeGrafter"/>
</dbReference>
<name>A9B5X4_HERA2</name>
<feature type="domain" description="4'-phosphopantetheinyl transferase" evidence="3">
    <location>
        <begin position="114"/>
        <end position="217"/>
    </location>
</feature>
<gene>
    <name evidence="5" type="ordered locus">Haur_3130</name>
</gene>
<dbReference type="GO" id="GO:0008897">
    <property type="term" value="F:holo-[acyl-carrier-protein] synthase activity"/>
    <property type="evidence" value="ECO:0007669"/>
    <property type="project" value="InterPro"/>
</dbReference>
<protein>
    <submittedName>
        <fullName evidence="5">4'-phosphopantetheinyl transferase</fullName>
    </submittedName>
</protein>
<dbReference type="FunCoup" id="A9B5X4">
    <property type="interactions" value="190"/>
</dbReference>
<dbReference type="Pfam" id="PF22624">
    <property type="entry name" value="AASDHPPT_N"/>
    <property type="match status" value="1"/>
</dbReference>
<keyword evidence="2 5" id="KW-0808">Transferase</keyword>
<organism evidence="5 6">
    <name type="scientific">Herpetosiphon aurantiacus (strain ATCC 23779 / DSM 785 / 114-95)</name>
    <dbReference type="NCBI Taxonomy" id="316274"/>
    <lineage>
        <taxon>Bacteria</taxon>
        <taxon>Bacillati</taxon>
        <taxon>Chloroflexota</taxon>
        <taxon>Chloroflexia</taxon>
        <taxon>Herpetosiphonales</taxon>
        <taxon>Herpetosiphonaceae</taxon>
        <taxon>Herpetosiphon</taxon>
    </lineage>
</organism>
<dbReference type="InterPro" id="IPR050559">
    <property type="entry name" value="P-Pant_transferase_sf"/>
</dbReference>
<dbReference type="AlphaFoldDB" id="A9B5X4"/>
<evidence type="ECO:0000313" key="5">
    <source>
        <dbReference type="EMBL" id="ABX05767.1"/>
    </source>
</evidence>
<dbReference type="SUPFAM" id="SSF56214">
    <property type="entry name" value="4'-phosphopantetheinyl transferase"/>
    <property type="match status" value="2"/>
</dbReference>
<dbReference type="STRING" id="316274.Haur_3130"/>
<evidence type="ECO:0000313" key="6">
    <source>
        <dbReference type="Proteomes" id="UP000000787"/>
    </source>
</evidence>
<dbReference type="eggNOG" id="COG2091">
    <property type="taxonomic scope" value="Bacteria"/>
</dbReference>
<dbReference type="Proteomes" id="UP000000787">
    <property type="component" value="Chromosome"/>
</dbReference>
<evidence type="ECO:0000256" key="2">
    <source>
        <dbReference type="ARBA" id="ARBA00022679"/>
    </source>
</evidence>
<accession>A9B5X4</accession>
<evidence type="ECO:0000256" key="1">
    <source>
        <dbReference type="ARBA" id="ARBA00010990"/>
    </source>
</evidence>
<evidence type="ECO:0000259" key="3">
    <source>
        <dbReference type="Pfam" id="PF01648"/>
    </source>
</evidence>
<dbReference type="Gene3D" id="3.90.470.20">
    <property type="entry name" value="4'-phosphopantetheinyl transferase domain"/>
    <property type="match status" value="2"/>
</dbReference>
<reference evidence="5 6" key="1">
    <citation type="journal article" date="2011" name="Stand. Genomic Sci.">
        <title>Complete genome sequence of the filamentous gliding predatory bacterium Herpetosiphon aurantiacus type strain (114-95(T)).</title>
        <authorList>
            <person name="Kiss H."/>
            <person name="Nett M."/>
            <person name="Domin N."/>
            <person name="Martin K."/>
            <person name="Maresca J.A."/>
            <person name="Copeland A."/>
            <person name="Lapidus A."/>
            <person name="Lucas S."/>
            <person name="Berry K.W."/>
            <person name="Glavina Del Rio T."/>
            <person name="Dalin E."/>
            <person name="Tice H."/>
            <person name="Pitluck S."/>
            <person name="Richardson P."/>
            <person name="Bruce D."/>
            <person name="Goodwin L."/>
            <person name="Han C."/>
            <person name="Detter J.C."/>
            <person name="Schmutz J."/>
            <person name="Brettin T."/>
            <person name="Land M."/>
            <person name="Hauser L."/>
            <person name="Kyrpides N.C."/>
            <person name="Ivanova N."/>
            <person name="Goker M."/>
            <person name="Woyke T."/>
            <person name="Klenk H.P."/>
            <person name="Bryant D.A."/>
        </authorList>
    </citation>
    <scope>NUCLEOTIDE SEQUENCE [LARGE SCALE GENOMIC DNA]</scope>
    <source>
        <strain evidence="6">ATCC 23779 / DSM 785 / 114-95</strain>
    </source>
</reference>
<dbReference type="GO" id="GO:0019878">
    <property type="term" value="P:lysine biosynthetic process via aminoadipic acid"/>
    <property type="evidence" value="ECO:0007669"/>
    <property type="project" value="TreeGrafter"/>
</dbReference>
<dbReference type="InterPro" id="IPR055066">
    <property type="entry name" value="AASDHPPT_N"/>
</dbReference>
<dbReference type="KEGG" id="hau:Haur_3130"/>
<dbReference type="EMBL" id="CP000875">
    <property type="protein sequence ID" value="ABX05767.1"/>
    <property type="molecule type" value="Genomic_DNA"/>
</dbReference>
<evidence type="ECO:0000259" key="4">
    <source>
        <dbReference type="Pfam" id="PF22624"/>
    </source>
</evidence>